<feature type="region of interest" description="Disordered" evidence="1">
    <location>
        <begin position="239"/>
        <end position="274"/>
    </location>
</feature>
<organism evidence="2 3">
    <name type="scientific">Nakaseomyces bracarensis</name>
    <dbReference type="NCBI Taxonomy" id="273131"/>
    <lineage>
        <taxon>Eukaryota</taxon>
        <taxon>Fungi</taxon>
        <taxon>Dikarya</taxon>
        <taxon>Ascomycota</taxon>
        <taxon>Saccharomycotina</taxon>
        <taxon>Saccharomycetes</taxon>
        <taxon>Saccharomycetales</taxon>
        <taxon>Saccharomycetaceae</taxon>
        <taxon>Nakaseomyces</taxon>
    </lineage>
</organism>
<name>A0ABR4NRC9_9SACH</name>
<dbReference type="EMBL" id="JBEVYD010000009">
    <property type="protein sequence ID" value="KAL3230808.1"/>
    <property type="molecule type" value="Genomic_DNA"/>
</dbReference>
<accession>A0ABR4NRC9</accession>
<reference evidence="2 3" key="1">
    <citation type="submission" date="2024-05" db="EMBL/GenBank/DDBJ databases">
        <title>Long read based assembly of the Candida bracarensis genome reveals expanded adhesin content.</title>
        <authorList>
            <person name="Marcet-Houben M."/>
            <person name="Ksiezopolska E."/>
            <person name="Gabaldon T."/>
        </authorList>
    </citation>
    <scope>NUCLEOTIDE SEQUENCE [LARGE SCALE GENOMIC DNA]</scope>
    <source>
        <strain evidence="2 3">CBM6</strain>
    </source>
</reference>
<keyword evidence="3" id="KW-1185">Reference proteome</keyword>
<evidence type="ECO:0000313" key="3">
    <source>
        <dbReference type="Proteomes" id="UP001623330"/>
    </source>
</evidence>
<dbReference type="InterPro" id="IPR021216">
    <property type="entry name" value="DUF2722"/>
</dbReference>
<sequence length="359" mass="39824">MSESRSPERGHGRSKSLLDVIFGNSVTDWNMSETTLAKSLDFKIEQEKTKQQYYRLESINKTIELLKLASNANIPPQQITRLFGGEAGLEAQNKSSDMPIGNSVNEVRGTHSLSPEISSDSNTNINVNQNSSCNSLQGPPSAYKFPPVGSNLPPRPVPTHQRTNSPARIGANAVAVLDDAIKIKEEPESESMFERTSPLLRKAEPISNHNRNLSEPSSRYFTSSTTLNNITGPVTTVIDFEPSHRHTRSRNNLKYDPSTPDKGDSGIRSPRKTAMVTKRHRRTRSASSFGVIDLNIVDEAKRTALEKVSISKMNDDRKIRQAIKLDDVDERTCSESSSRTNSPTRIAQQNSVTRLLNNP</sequence>
<feature type="region of interest" description="Disordered" evidence="1">
    <location>
        <begin position="93"/>
        <end position="129"/>
    </location>
</feature>
<feature type="compositionally biased region" description="Polar residues" evidence="1">
    <location>
        <begin position="111"/>
        <end position="129"/>
    </location>
</feature>
<evidence type="ECO:0000256" key="1">
    <source>
        <dbReference type="SAM" id="MobiDB-lite"/>
    </source>
</evidence>
<evidence type="ECO:0000313" key="2">
    <source>
        <dbReference type="EMBL" id="KAL3230808.1"/>
    </source>
</evidence>
<protein>
    <submittedName>
        <fullName evidence="2">Protein BOP3</fullName>
    </submittedName>
</protein>
<comment type="caution">
    <text evidence="2">The sequence shown here is derived from an EMBL/GenBank/DDBJ whole genome shotgun (WGS) entry which is preliminary data.</text>
</comment>
<dbReference type="Proteomes" id="UP001623330">
    <property type="component" value="Unassembled WGS sequence"/>
</dbReference>
<dbReference type="Pfam" id="PF10846">
    <property type="entry name" value="DUF2722"/>
    <property type="match status" value="1"/>
</dbReference>
<proteinExistence type="predicted"/>
<gene>
    <name evidence="2" type="ORF">RNJ44_01257</name>
</gene>